<keyword evidence="4" id="KW-1185">Reference proteome</keyword>
<dbReference type="Gene3D" id="2.180.10.10">
    <property type="entry name" value="RHS repeat-associated core"/>
    <property type="match status" value="1"/>
</dbReference>
<dbReference type="InterPro" id="IPR050708">
    <property type="entry name" value="T6SS_VgrG/RHS"/>
</dbReference>
<proteinExistence type="predicted"/>
<evidence type="ECO:0000313" key="3">
    <source>
        <dbReference type="EMBL" id="OLU00191.1"/>
    </source>
</evidence>
<reference evidence="3" key="1">
    <citation type="submission" date="2017-01" db="EMBL/GenBank/DDBJ databases">
        <authorList>
            <person name="Mah S.A."/>
            <person name="Swanson W.J."/>
            <person name="Moy G.W."/>
            <person name="Vacquier V.D."/>
        </authorList>
    </citation>
    <scope>NUCLEOTIDE SEQUENCE [LARGE SCALE GENOMIC DNA]</scope>
    <source>
        <strain evidence="3">MT1</strain>
    </source>
</reference>
<dbReference type="NCBIfam" id="TIGR03696">
    <property type="entry name" value="Rhs_assc_core"/>
    <property type="match status" value="1"/>
</dbReference>
<evidence type="ECO:0000313" key="2">
    <source>
        <dbReference type="EMBL" id="KAB0482787.1"/>
    </source>
</evidence>
<dbReference type="InterPro" id="IPR022385">
    <property type="entry name" value="Rhs_assc_core"/>
</dbReference>
<feature type="region of interest" description="Disordered" evidence="1">
    <location>
        <begin position="248"/>
        <end position="288"/>
    </location>
</feature>
<sequence length="337" mass="36415">MSQGKPVDQDNCSRPRVVLLATDHSQSIIGEIVDSQTNTIGYSAYGEQSAQQKVETRLGFNGQLREASFGWYLLGNGYRAYNPRLLRFHSPDSWSPFGGGGLNAYMYCVGDPVNRSDPTGHWGVLALFSRVREIGTIGYVTSTLGSSMNLASLIAGRGQLTLANGLGTISGMTGMAAGLATIFDFAPQASQVLSATSVITGAASTYLGTRSIQRLVRHAGWYEAPFSRPRGSPPDYFDLYPRRVSIEMPSSPPPYPLNRSTLLPASAGEKPPSYSRQDPSLFSTSMPDAGNSRNLLSVPDPIGVFGTPPPGYQTRLRLAHRNRMDGLSTSSTIRQRK</sequence>
<dbReference type="EMBL" id="VZPS01000018">
    <property type="protein sequence ID" value="KAB0482787.1"/>
    <property type="molecule type" value="Genomic_DNA"/>
</dbReference>
<dbReference type="RefSeq" id="WP_075948536.1">
    <property type="nucleotide sequence ID" value="NZ_MSTQ01000017.1"/>
</dbReference>
<name>A0A1Q9WN39_PSERE</name>
<reference evidence="2 5" key="3">
    <citation type="submission" date="2019-09" db="EMBL/GenBank/DDBJ databases">
        <title>Draft genome sequences of 48 bacterial type strains from the CCUG.</title>
        <authorList>
            <person name="Tunovic T."/>
            <person name="Pineiro-Iglesias B."/>
            <person name="Unosson C."/>
            <person name="Inganas E."/>
            <person name="Ohlen M."/>
            <person name="Cardew S."/>
            <person name="Jensie-Markopoulos S."/>
            <person name="Salva-Serra F."/>
            <person name="Jaen-Luchoro D."/>
            <person name="Karlsson R."/>
            <person name="Svensson-Stadler L."/>
            <person name="Chun J."/>
            <person name="Moore E."/>
        </authorList>
    </citation>
    <scope>NUCLEOTIDE SEQUENCE [LARGE SCALE GENOMIC DNA]</scope>
    <source>
        <strain evidence="2 5">CCUG 53116</strain>
    </source>
</reference>
<dbReference type="OrthoDB" id="6845590at2"/>
<gene>
    <name evidence="3" type="ORF">BVK86_22635</name>
    <name evidence="2" type="ORF">F7R15_22370</name>
</gene>
<evidence type="ECO:0000313" key="4">
    <source>
        <dbReference type="Proteomes" id="UP000186756"/>
    </source>
</evidence>
<evidence type="ECO:0000313" key="5">
    <source>
        <dbReference type="Proteomes" id="UP000460142"/>
    </source>
</evidence>
<protein>
    <submittedName>
        <fullName evidence="2">RHS repeat-associated core domain-containing protein</fullName>
    </submittedName>
</protein>
<accession>A0A1Q9WN39</accession>
<dbReference type="PANTHER" id="PTHR32305:SF15">
    <property type="entry name" value="PROTEIN RHSA-RELATED"/>
    <property type="match status" value="1"/>
</dbReference>
<dbReference type="EMBL" id="MSTQ01000017">
    <property type="protein sequence ID" value="OLU00191.1"/>
    <property type="molecule type" value="Genomic_DNA"/>
</dbReference>
<dbReference type="AlphaFoldDB" id="A0A1Q9WN39"/>
<feature type="compositionally biased region" description="Polar residues" evidence="1">
    <location>
        <begin position="274"/>
        <end position="288"/>
    </location>
</feature>
<dbReference type="Proteomes" id="UP000460142">
    <property type="component" value="Unassembled WGS sequence"/>
</dbReference>
<dbReference type="PANTHER" id="PTHR32305">
    <property type="match status" value="1"/>
</dbReference>
<dbReference type="SUPFAM" id="SSF56399">
    <property type="entry name" value="ADP-ribosylation"/>
    <property type="match status" value="1"/>
</dbReference>
<organism evidence="3 4">
    <name type="scientific">Pseudomonas reinekei</name>
    <dbReference type="NCBI Taxonomy" id="395598"/>
    <lineage>
        <taxon>Bacteria</taxon>
        <taxon>Pseudomonadati</taxon>
        <taxon>Pseudomonadota</taxon>
        <taxon>Gammaproteobacteria</taxon>
        <taxon>Pseudomonadales</taxon>
        <taxon>Pseudomonadaceae</taxon>
        <taxon>Pseudomonas</taxon>
    </lineage>
</organism>
<evidence type="ECO:0000256" key="1">
    <source>
        <dbReference type="SAM" id="MobiDB-lite"/>
    </source>
</evidence>
<reference evidence="4" key="2">
    <citation type="submission" date="2017-01" db="EMBL/GenBank/DDBJ databases">
        <authorList>
            <person name="Poblete-Castro I."/>
        </authorList>
    </citation>
    <scope>NUCLEOTIDE SEQUENCE [LARGE SCALE GENOMIC DNA]</scope>
    <source>
        <strain evidence="4">DSM 18361 / CCUG 53116 / MT1</strain>
    </source>
</reference>
<comment type="caution">
    <text evidence="3">The sequence shown here is derived from an EMBL/GenBank/DDBJ whole genome shotgun (WGS) entry which is preliminary data.</text>
</comment>
<dbReference type="Proteomes" id="UP000186756">
    <property type="component" value="Unassembled WGS sequence"/>
</dbReference>